<gene>
    <name evidence="4" type="primary">mqnA</name>
    <name evidence="5" type="ORF">Defa_10570</name>
</gene>
<comment type="pathway">
    <text evidence="1 4">Quinol/quinone metabolism; menaquinone biosynthesis.</text>
</comment>
<dbReference type="InterPro" id="IPR030868">
    <property type="entry name" value="MqnA"/>
</dbReference>
<dbReference type="PANTHER" id="PTHR37690:SF1">
    <property type="entry name" value="CHORISMATE DEHYDRATASE"/>
    <property type="match status" value="1"/>
</dbReference>
<dbReference type="Proteomes" id="UP001628192">
    <property type="component" value="Unassembled WGS sequence"/>
</dbReference>
<comment type="similarity">
    <text evidence="4">Belongs to the MqnA/MqnD family. MqnA subfamily.</text>
</comment>
<dbReference type="PANTHER" id="PTHR37690">
    <property type="entry name" value="CHORISMATE DEHYDRATASE"/>
    <property type="match status" value="1"/>
</dbReference>
<dbReference type="EC" id="4.2.1.151" evidence="4"/>
<keyword evidence="2 4" id="KW-0474">Menaquinone biosynthesis</keyword>
<keyword evidence="3 4" id="KW-0456">Lyase</keyword>
<comment type="function">
    <text evidence="4">Catalyzes the dehydration of chorismate into 3-[(1-carboxyvinyl)oxy]benzoate, a step in the biosynthesis of menaquinone (MK, vitamin K2).</text>
</comment>
<proteinExistence type="inferred from homology"/>
<accession>A0ABQ0E733</accession>
<dbReference type="SUPFAM" id="SSF53850">
    <property type="entry name" value="Periplasmic binding protein-like II"/>
    <property type="match status" value="1"/>
</dbReference>
<organism evidence="5 6">
    <name type="scientific">Desulfovibrio falkowii</name>
    <dbReference type="NCBI Taxonomy" id="3136602"/>
    <lineage>
        <taxon>Bacteria</taxon>
        <taxon>Pseudomonadati</taxon>
        <taxon>Thermodesulfobacteriota</taxon>
        <taxon>Desulfovibrionia</taxon>
        <taxon>Desulfovibrionales</taxon>
        <taxon>Desulfovibrionaceae</taxon>
        <taxon>Desulfovibrio</taxon>
    </lineage>
</organism>
<comment type="catalytic activity">
    <reaction evidence="4">
        <text>chorismate = 3-[(1-carboxyvinyl)-oxy]benzoate + H2O</text>
        <dbReference type="Rhea" id="RHEA:40051"/>
        <dbReference type="ChEBI" id="CHEBI:15377"/>
        <dbReference type="ChEBI" id="CHEBI:29748"/>
        <dbReference type="ChEBI" id="CHEBI:76981"/>
        <dbReference type="EC" id="4.2.1.151"/>
    </reaction>
</comment>
<evidence type="ECO:0000256" key="4">
    <source>
        <dbReference type="HAMAP-Rule" id="MF_00995"/>
    </source>
</evidence>
<protein>
    <recommendedName>
        <fullName evidence="4">Chorismate dehydratase</fullName>
        <ecNumber evidence="4">4.2.1.151</ecNumber>
    </recommendedName>
    <alternativeName>
        <fullName evidence="4">Menaquinone biosynthetic enzyme MqnA</fullName>
    </alternativeName>
</protein>
<dbReference type="Pfam" id="PF02621">
    <property type="entry name" value="VitK2_biosynth"/>
    <property type="match status" value="1"/>
</dbReference>
<evidence type="ECO:0000256" key="1">
    <source>
        <dbReference type="ARBA" id="ARBA00004863"/>
    </source>
</evidence>
<dbReference type="Gene3D" id="3.40.190.10">
    <property type="entry name" value="Periplasmic binding protein-like II"/>
    <property type="match status" value="2"/>
</dbReference>
<dbReference type="InterPro" id="IPR003773">
    <property type="entry name" value="Menaquinone_biosynth"/>
</dbReference>
<dbReference type="HAMAP" id="MF_00995">
    <property type="entry name" value="MqnA"/>
    <property type="match status" value="1"/>
</dbReference>
<name>A0ABQ0E733_9BACT</name>
<comment type="caution">
    <text evidence="5">The sequence shown here is derived from an EMBL/GenBank/DDBJ whole genome shotgun (WGS) entry which is preliminary data.</text>
</comment>
<evidence type="ECO:0000313" key="5">
    <source>
        <dbReference type="EMBL" id="GAB1253570.1"/>
    </source>
</evidence>
<evidence type="ECO:0000313" key="6">
    <source>
        <dbReference type="Proteomes" id="UP001628192"/>
    </source>
</evidence>
<evidence type="ECO:0000256" key="3">
    <source>
        <dbReference type="ARBA" id="ARBA00023239"/>
    </source>
</evidence>
<dbReference type="CDD" id="cd13634">
    <property type="entry name" value="PBP2_Sco4506"/>
    <property type="match status" value="1"/>
</dbReference>
<dbReference type="EMBL" id="BAAFSG010000001">
    <property type="protein sequence ID" value="GAB1253570.1"/>
    <property type="molecule type" value="Genomic_DNA"/>
</dbReference>
<keyword evidence="6" id="KW-1185">Reference proteome</keyword>
<reference evidence="5 6" key="1">
    <citation type="journal article" date="2025" name="Int. J. Syst. Evol. Microbiol.">
        <title>Desulfovibrio falkowii sp. nov., Porphyromonas miyakawae sp. nov., Mediterraneibacter flintii sp. nov. and Owariibacterium komagatae gen. nov., sp. nov., isolated from human faeces.</title>
        <authorList>
            <person name="Hamaguchi T."/>
            <person name="Ohara M."/>
            <person name="Hisatomi A."/>
            <person name="Sekiguchi K."/>
            <person name="Takeda J.I."/>
            <person name="Ueyama J."/>
            <person name="Ito M."/>
            <person name="Nishiwaki H."/>
            <person name="Ogi T."/>
            <person name="Hirayama M."/>
            <person name="Ohkuma M."/>
            <person name="Sakamoto M."/>
            <person name="Ohno K."/>
        </authorList>
    </citation>
    <scope>NUCLEOTIDE SEQUENCE [LARGE SCALE GENOMIC DNA]</scope>
    <source>
        <strain evidence="5 6">13CB8C</strain>
    </source>
</reference>
<evidence type="ECO:0000256" key="2">
    <source>
        <dbReference type="ARBA" id="ARBA00022428"/>
    </source>
</evidence>
<sequence>MQANLSAPDFAAFARQADAAHFSKGITMTSVTPQPVLRMGRIGYLNVLPIYHPLEAGLLPHDFELVSGPPALLNNMMARGELHVSSTSCFEYACRPERYYLVEDLSIGSRGPVMSVLLLSRVPLDQLNGAEILISGETHTSVALLRLLMRDRYKLDVSYTTGQVTPAVRSSDPPTAFLAIGDEALRLRNHPDYPYRLDLAEAWRDWTGLPFIFGLWVVSRAAADAGLFTSDPGELLRQGRSWSFANMDVILDLTAHGCPLNRDELAFYYSKGLVYSLGEEEQRGLMLFYEKLAAAGIIPSAPPLEFFRL</sequence>